<organism evidence="1 2">
    <name type="scientific">Polarella glacialis</name>
    <name type="common">Dinoflagellate</name>
    <dbReference type="NCBI Taxonomy" id="89957"/>
    <lineage>
        <taxon>Eukaryota</taxon>
        <taxon>Sar</taxon>
        <taxon>Alveolata</taxon>
        <taxon>Dinophyceae</taxon>
        <taxon>Suessiales</taxon>
        <taxon>Suessiaceae</taxon>
        <taxon>Polarella</taxon>
    </lineage>
</organism>
<feature type="non-terminal residue" evidence="1">
    <location>
        <position position="1"/>
    </location>
</feature>
<proteinExistence type="predicted"/>
<feature type="non-terminal residue" evidence="1">
    <location>
        <position position="104"/>
    </location>
</feature>
<evidence type="ECO:0000313" key="1">
    <source>
        <dbReference type="EMBL" id="CAE8736329.1"/>
    </source>
</evidence>
<sequence length="104" mass="11229">DAGESIFRMDRRFADSLTGFRMNGFNKESLRPADGGVDVFQKLLEKPQLGAAAQAAASLCGYAVDKPARFADNAVLEVLTKPLVGPEQIEGHLAKLRAARDPSR</sequence>
<gene>
    <name evidence="1" type="ORF">PGLA2088_LOCUS48263</name>
</gene>
<dbReference type="Proteomes" id="UP000626109">
    <property type="component" value="Unassembled WGS sequence"/>
</dbReference>
<name>A0A813LS24_POLGL</name>
<accession>A0A813LS24</accession>
<dbReference type="EMBL" id="CAJNNW010036649">
    <property type="protein sequence ID" value="CAE8736329.1"/>
    <property type="molecule type" value="Genomic_DNA"/>
</dbReference>
<evidence type="ECO:0000313" key="2">
    <source>
        <dbReference type="Proteomes" id="UP000626109"/>
    </source>
</evidence>
<dbReference type="AlphaFoldDB" id="A0A813LS24"/>
<comment type="caution">
    <text evidence="1">The sequence shown here is derived from an EMBL/GenBank/DDBJ whole genome shotgun (WGS) entry which is preliminary data.</text>
</comment>
<reference evidence="1" key="1">
    <citation type="submission" date="2021-02" db="EMBL/GenBank/DDBJ databases">
        <authorList>
            <person name="Dougan E. K."/>
            <person name="Rhodes N."/>
            <person name="Thang M."/>
            <person name="Chan C."/>
        </authorList>
    </citation>
    <scope>NUCLEOTIDE SEQUENCE</scope>
</reference>
<protein>
    <submittedName>
        <fullName evidence="1">Uncharacterized protein</fullName>
    </submittedName>
</protein>